<evidence type="ECO:0000313" key="2">
    <source>
        <dbReference type="Proteomes" id="UP000274139"/>
    </source>
</evidence>
<dbReference type="Proteomes" id="UP000274139">
    <property type="component" value="Unassembled WGS sequence"/>
</dbReference>
<organism evidence="1 2">
    <name type="scientific">Aquitalea palustris</name>
    <dbReference type="NCBI Taxonomy" id="2480983"/>
    <lineage>
        <taxon>Bacteria</taxon>
        <taxon>Pseudomonadati</taxon>
        <taxon>Pseudomonadota</taxon>
        <taxon>Betaproteobacteria</taxon>
        <taxon>Neisseriales</taxon>
        <taxon>Chromobacteriaceae</taxon>
        <taxon>Aquitalea</taxon>
    </lineage>
</organism>
<dbReference type="AlphaFoldDB" id="A0A454JLC0"/>
<sequence length="68" mass="7207">MQALAVMRQFRVNCAEIIRAAMMERAGGELANAAPAIQSLATELPPMRATLAGFLGQSMLSQSSWVAA</sequence>
<protein>
    <submittedName>
        <fullName evidence="1">Uncharacterized protein</fullName>
    </submittedName>
</protein>
<evidence type="ECO:0000313" key="1">
    <source>
        <dbReference type="EMBL" id="RMD00301.1"/>
    </source>
</evidence>
<name>A0A454JLC0_9NEIS</name>
<gene>
    <name evidence="1" type="ORF">EAY64_05190</name>
</gene>
<dbReference type="EMBL" id="RFAR01000016">
    <property type="protein sequence ID" value="RMD00301.1"/>
    <property type="molecule type" value="Genomic_DNA"/>
</dbReference>
<reference evidence="1 2" key="1">
    <citation type="submission" date="2018-10" db="EMBL/GenBank/DDBJ databases">
        <title>Draft genome sequence of Aquitalea MWU14-2217 isolated from a wild cranberry bog in Provincetown, Massachusetts.</title>
        <authorList>
            <person name="Ebadzadsahrai G."/>
            <person name="Soby S."/>
        </authorList>
    </citation>
    <scope>NUCLEOTIDE SEQUENCE [LARGE SCALE GENOMIC DNA]</scope>
    <source>
        <strain evidence="1 2">MWU14-2217</strain>
    </source>
</reference>
<proteinExistence type="predicted"/>
<comment type="caution">
    <text evidence="1">The sequence shown here is derived from an EMBL/GenBank/DDBJ whole genome shotgun (WGS) entry which is preliminary data.</text>
</comment>
<accession>A0A454JLC0</accession>
<keyword evidence="2" id="KW-1185">Reference proteome</keyword>